<reference evidence="2 3" key="1">
    <citation type="submission" date="2017-09" db="EMBL/GenBank/DDBJ databases">
        <title>Depth-based differentiation of microbial function through sediment-hosted aquifers and enrichment of novel symbionts in the deep terrestrial subsurface.</title>
        <authorList>
            <person name="Probst A.J."/>
            <person name="Ladd B."/>
            <person name="Jarett J.K."/>
            <person name="Geller-Mcgrath D.E."/>
            <person name="Sieber C.M."/>
            <person name="Emerson J.B."/>
            <person name="Anantharaman K."/>
            <person name="Thomas B.C."/>
            <person name="Malmstrom R."/>
            <person name="Stieglmeier M."/>
            <person name="Klingl A."/>
            <person name="Woyke T."/>
            <person name="Ryan C.M."/>
            <person name="Banfield J.F."/>
        </authorList>
    </citation>
    <scope>NUCLEOTIDE SEQUENCE [LARGE SCALE GENOMIC DNA]</scope>
    <source>
        <strain evidence="2">CG17_big_fil_post_rev_8_21_14_2_50_48_46</strain>
    </source>
</reference>
<dbReference type="SUPFAM" id="SSF48452">
    <property type="entry name" value="TPR-like"/>
    <property type="match status" value="1"/>
</dbReference>
<evidence type="ECO:0000313" key="2">
    <source>
        <dbReference type="EMBL" id="PIW17256.1"/>
    </source>
</evidence>
<dbReference type="EMBL" id="PFFQ01000026">
    <property type="protein sequence ID" value="PIW17256.1"/>
    <property type="molecule type" value="Genomic_DNA"/>
</dbReference>
<protein>
    <recommendedName>
        <fullName evidence="1">Spore protein YkvP/CgeB glycosyl transferase-like domain-containing protein</fullName>
    </recommendedName>
</protein>
<dbReference type="Gene3D" id="1.25.40.10">
    <property type="entry name" value="Tetratricopeptide repeat domain"/>
    <property type="match status" value="1"/>
</dbReference>
<dbReference type="Proteomes" id="UP000231019">
    <property type="component" value="Unassembled WGS sequence"/>
</dbReference>
<sequence>MNIPRILIGPLFNPGVIGSYLHHPQIKVFMSGTQATIDPRYDTYYDIEKDTLSDLFKRLPSDWQPEYLIWWDAVYQAIPPGIQEIGIPTLLIPGDWNLQLSGLWKYFLLFDHILADRALYEILDSQGITNLHLWPGFSFEPQKHRRLTDVDKVYDLVFIGNINHYVQRERGFYLERIGALSDKYRVLIASGVFGEDYTRLLNQAKIVFNYTICRTMNMRAYEAPACGALLMIEKDNLEVRDYFEDEVSCVFYDAQNLEQKIEYYLRHEEERARIAEAGYLKIQAHSYEKQFEDLLSLLPRLSKKRQGRAPATPFEIKCIETRQIFQSNTPRSPERAIHEILVLPNVSAEVLNQKGVFLISGIHSGTASSAVQVQAELHAQVDMGQIFLLEALKLAAENPVIRWNLGWSYELLGKKEQALVDYSQALEWVEKSSALDWCETLPVLPERYTHFEVEWESAFRQLKSSKHPSGQEIRSLLSWMLLLRLAMLQTDSHERLHYLIRALIKRPDLGDVPFLLGKLWKDLKYPKRALSAFQISKNNQAYFVSAWIETLQLLIEMREIEKAKAFNLRCLPLLKAHHKLALSFQTFSETFLLLEIIELMQQGFSADRLASILLRLKKIQSLLMIQQFLNWALLAISAINPIWEPFFVTVSFQWSANLPENPPDLEPILSLSEGAVAGIFVGEVLNPPHFIKRVYDFDEYPSQGCLNLVDFPALFPPKFETDLIIEGLSDFNLLVGISANETRLERAFYKLLCEFVLKHQDIRLILWCTSALQAEQLEFLEAVFAELPEEAILFFPEMHEHEKVALLFESCQAFTGCFYSELNGYYQWALHKGIPLWLAIHPQEMKRNFSEDGLPALTPIQKLSDLEIAYDNYATQVDFLLQLNQTWSAKAEQVQAKRLLAAWNLRLNWIEAQFLGLK</sequence>
<proteinExistence type="predicted"/>
<gene>
    <name evidence="2" type="ORF">COW36_09815</name>
</gene>
<name>A0A2M7G5P5_9BACT</name>
<accession>A0A2M7G5P5</accession>
<evidence type="ECO:0000259" key="1">
    <source>
        <dbReference type="Pfam" id="PF13524"/>
    </source>
</evidence>
<dbReference type="AlphaFoldDB" id="A0A2M7G5P5"/>
<dbReference type="Pfam" id="PF13524">
    <property type="entry name" value="Glyco_trans_1_2"/>
    <property type="match status" value="1"/>
</dbReference>
<evidence type="ECO:0000313" key="3">
    <source>
        <dbReference type="Proteomes" id="UP000231019"/>
    </source>
</evidence>
<dbReference type="InterPro" id="IPR055259">
    <property type="entry name" value="YkvP/CgeB_Glyco_trans-like"/>
</dbReference>
<comment type="caution">
    <text evidence="2">The sequence shown here is derived from an EMBL/GenBank/DDBJ whole genome shotgun (WGS) entry which is preliminary data.</text>
</comment>
<dbReference type="InterPro" id="IPR011990">
    <property type="entry name" value="TPR-like_helical_dom_sf"/>
</dbReference>
<dbReference type="Gene3D" id="3.40.50.2000">
    <property type="entry name" value="Glycogen Phosphorylase B"/>
    <property type="match status" value="1"/>
</dbReference>
<organism evidence="2 3">
    <name type="scientific">bacterium (Candidatus Blackallbacteria) CG17_big_fil_post_rev_8_21_14_2_50_48_46</name>
    <dbReference type="NCBI Taxonomy" id="2014261"/>
    <lineage>
        <taxon>Bacteria</taxon>
        <taxon>Candidatus Blackallbacteria</taxon>
    </lineage>
</organism>
<dbReference type="SUPFAM" id="SSF53756">
    <property type="entry name" value="UDP-Glycosyltransferase/glycogen phosphorylase"/>
    <property type="match status" value="1"/>
</dbReference>
<feature type="domain" description="Spore protein YkvP/CgeB glycosyl transferase-like" evidence="1">
    <location>
        <begin position="185"/>
        <end position="295"/>
    </location>
</feature>